<sequence>MSEGDKWRPRPLDWADEVASDDEATSTFHGFIQKQNRPSRIGLGHLGFDYIYPRSWDGQMYTADDLPDREWNESRSDPMVFTSTSGDVTTVDTQLSRDNPALDKEMTTSKPLRKILEENSQKNAGRRA</sequence>
<organism evidence="2 3">
    <name type="scientific">Cytospora paraplurivora</name>
    <dbReference type="NCBI Taxonomy" id="2898453"/>
    <lineage>
        <taxon>Eukaryota</taxon>
        <taxon>Fungi</taxon>
        <taxon>Dikarya</taxon>
        <taxon>Ascomycota</taxon>
        <taxon>Pezizomycotina</taxon>
        <taxon>Sordariomycetes</taxon>
        <taxon>Sordariomycetidae</taxon>
        <taxon>Diaporthales</taxon>
        <taxon>Cytosporaceae</taxon>
        <taxon>Cytospora</taxon>
    </lineage>
</organism>
<feature type="region of interest" description="Disordered" evidence="1">
    <location>
        <begin position="68"/>
        <end position="128"/>
    </location>
</feature>
<proteinExistence type="predicted"/>
<reference evidence="2 3" key="1">
    <citation type="journal article" date="2023" name="PLoS ONE">
        <title>Cytospora paraplurivora sp. nov. isolated from orchards with fruit tree decline syndrome in Ontario, Canada.</title>
        <authorList>
            <person name="Ilyukhin E."/>
            <person name="Nguyen H.D.T."/>
            <person name="Castle A.J."/>
            <person name="Ellouze W."/>
        </authorList>
    </citation>
    <scope>NUCLEOTIDE SEQUENCE [LARGE SCALE GENOMIC DNA]</scope>
    <source>
        <strain evidence="2 3">FDS-564</strain>
    </source>
</reference>
<accession>A0AAN9UJT4</accession>
<name>A0AAN9UJT4_9PEZI</name>
<comment type="caution">
    <text evidence="2">The sequence shown here is derived from an EMBL/GenBank/DDBJ whole genome shotgun (WGS) entry which is preliminary data.</text>
</comment>
<keyword evidence="3" id="KW-1185">Reference proteome</keyword>
<evidence type="ECO:0000256" key="1">
    <source>
        <dbReference type="SAM" id="MobiDB-lite"/>
    </source>
</evidence>
<gene>
    <name evidence="2" type="ORF">SLS53_001132</name>
</gene>
<dbReference type="AlphaFoldDB" id="A0AAN9UJT4"/>
<protein>
    <submittedName>
        <fullName evidence="2">Uncharacterized protein</fullName>
    </submittedName>
</protein>
<dbReference type="Proteomes" id="UP001320245">
    <property type="component" value="Unassembled WGS sequence"/>
</dbReference>
<evidence type="ECO:0000313" key="3">
    <source>
        <dbReference type="Proteomes" id="UP001320245"/>
    </source>
</evidence>
<feature type="compositionally biased region" description="Low complexity" evidence="1">
    <location>
        <begin position="82"/>
        <end position="93"/>
    </location>
</feature>
<dbReference type="EMBL" id="JAJSPL020000003">
    <property type="protein sequence ID" value="KAK7747880.1"/>
    <property type="molecule type" value="Genomic_DNA"/>
</dbReference>
<evidence type="ECO:0000313" key="2">
    <source>
        <dbReference type="EMBL" id="KAK7747880.1"/>
    </source>
</evidence>